<dbReference type="AlphaFoldDB" id="B9ESL0"/>
<reference evidence="1 2" key="1">
    <citation type="journal article" date="2003" name="Nature">
        <title>Genome divergence in two Prochlorococcus ecotypes reflects oceanic niche differentiation.</title>
        <authorList>
            <person name="Rocap G."/>
            <person name="Larimer F.W."/>
            <person name="Lamerdin J.E."/>
            <person name="Malfatti S."/>
            <person name="Chain P."/>
            <person name="Ahlgren N.A."/>
            <person name="Arellano A."/>
            <person name="Coleman M."/>
            <person name="Hauser L."/>
            <person name="Hess W.R."/>
            <person name="Johnson Z.I."/>
            <person name="Land M.L."/>
            <person name="Lindell D."/>
            <person name="Post A.F."/>
            <person name="Regala W."/>
            <person name="Shah M."/>
            <person name="Shaw S.L."/>
            <person name="Steglich C."/>
            <person name="Sullivan M.B."/>
            <person name="Ting C.S."/>
            <person name="Tolonen A."/>
            <person name="Webb E.A."/>
            <person name="Zinser E.R."/>
            <person name="Chisholm S.W."/>
        </authorList>
    </citation>
    <scope>NUCLEOTIDE SEQUENCE [LARGE SCALE GENOMIC DNA]</scope>
    <source>
        <strain evidence="2">MIT 9313</strain>
    </source>
</reference>
<organism evidence="1 2">
    <name type="scientific">Prochlorococcus marinus (strain MIT 9313)</name>
    <dbReference type="NCBI Taxonomy" id="74547"/>
    <lineage>
        <taxon>Bacteria</taxon>
        <taxon>Bacillati</taxon>
        <taxon>Cyanobacteriota</taxon>
        <taxon>Cyanophyceae</taxon>
        <taxon>Synechococcales</taxon>
        <taxon>Prochlorococcaceae</taxon>
        <taxon>Prochlorococcus</taxon>
    </lineage>
</organism>
<gene>
    <name evidence="1" type="ordered locus">PMT_2837</name>
</gene>
<keyword evidence="2" id="KW-1185">Reference proteome</keyword>
<dbReference type="HOGENOM" id="CLU_3315231_0_0_3"/>
<evidence type="ECO:0000313" key="2">
    <source>
        <dbReference type="Proteomes" id="UP000001423"/>
    </source>
</evidence>
<name>B9ESL0_PROMM</name>
<accession>B9ESL0</accession>
<dbReference type="Proteomes" id="UP000001423">
    <property type="component" value="Chromosome"/>
</dbReference>
<evidence type="ECO:0000313" key="1">
    <source>
        <dbReference type="EMBL" id="CAX32356.1"/>
    </source>
</evidence>
<sequence length="39" mass="4410">MPRIIIPWHEVLTEEILSQLAEFLLIGYCAHAVSSGLCR</sequence>
<proteinExistence type="predicted"/>
<dbReference type="KEGG" id="pmt:PMT_2837"/>
<protein>
    <submittedName>
        <fullName evidence="1">Uncharacterized protein</fullName>
    </submittedName>
</protein>
<dbReference type="EMBL" id="BX548175">
    <property type="protein sequence ID" value="CAX32356.1"/>
    <property type="molecule type" value="Genomic_DNA"/>
</dbReference>